<dbReference type="InterPro" id="IPR000914">
    <property type="entry name" value="SBP_5_dom"/>
</dbReference>
<dbReference type="Gene3D" id="3.10.105.10">
    <property type="entry name" value="Dipeptide-binding Protein, Domain 3"/>
    <property type="match status" value="1"/>
</dbReference>
<keyword evidence="4" id="KW-1185">Reference proteome</keyword>
<dbReference type="Proteomes" id="UP000838748">
    <property type="component" value="Unassembled WGS sequence"/>
</dbReference>
<keyword evidence="1" id="KW-0732">Signal</keyword>
<dbReference type="EMBL" id="CAKLDM010000002">
    <property type="protein sequence ID" value="CAH0540457.1"/>
    <property type="molecule type" value="Genomic_DNA"/>
</dbReference>
<dbReference type="PROSITE" id="PS51257">
    <property type="entry name" value="PROKAR_LIPOPROTEIN"/>
    <property type="match status" value="1"/>
</dbReference>
<gene>
    <name evidence="3" type="primary">sapA</name>
    <name evidence="3" type="ORF">VMF7928_02876</name>
</gene>
<dbReference type="InterPro" id="IPR030678">
    <property type="entry name" value="Peptide/Ni-bd"/>
</dbReference>
<dbReference type="CDD" id="cd08493">
    <property type="entry name" value="PBP2_DppA_like"/>
    <property type="match status" value="1"/>
</dbReference>
<dbReference type="PANTHER" id="PTHR30290:SF28">
    <property type="entry name" value="ABC TRANSPORTER PERIPLASMIC-BINDING PROTEIN SAPA-RELATED"/>
    <property type="match status" value="1"/>
</dbReference>
<evidence type="ECO:0000256" key="1">
    <source>
        <dbReference type="SAM" id="SignalP"/>
    </source>
</evidence>
<reference evidence="3" key="1">
    <citation type="submission" date="2021-11" db="EMBL/GenBank/DDBJ databases">
        <authorList>
            <person name="Rodrigo-Torres L."/>
            <person name="Arahal R. D."/>
            <person name="Lucena T."/>
        </authorList>
    </citation>
    <scope>NUCLEOTIDE SEQUENCE</scope>
    <source>
        <strain evidence="3">CECT 7928</strain>
    </source>
</reference>
<dbReference type="Gene3D" id="3.90.76.10">
    <property type="entry name" value="Dipeptide-binding Protein, Domain 1"/>
    <property type="match status" value="1"/>
</dbReference>
<name>A0ABN8E769_9VIBR</name>
<feature type="signal peptide" evidence="1">
    <location>
        <begin position="1"/>
        <end position="22"/>
    </location>
</feature>
<feature type="domain" description="Solute-binding protein family 5" evidence="2">
    <location>
        <begin position="80"/>
        <end position="460"/>
    </location>
</feature>
<dbReference type="PIRSF" id="PIRSF002741">
    <property type="entry name" value="MppA"/>
    <property type="match status" value="1"/>
</dbReference>
<proteinExistence type="predicted"/>
<feature type="chain" id="PRO_5046334578" evidence="1">
    <location>
        <begin position="23"/>
        <end position="543"/>
    </location>
</feature>
<evidence type="ECO:0000313" key="3">
    <source>
        <dbReference type="EMBL" id="CAH0540457.1"/>
    </source>
</evidence>
<protein>
    <submittedName>
        <fullName evidence="3">Peptide transport periplasmic protein SapA</fullName>
    </submittedName>
</protein>
<dbReference type="SUPFAM" id="SSF53850">
    <property type="entry name" value="Periplasmic binding protein-like II"/>
    <property type="match status" value="1"/>
</dbReference>
<dbReference type="InterPro" id="IPR039424">
    <property type="entry name" value="SBP_5"/>
</dbReference>
<comment type="caution">
    <text evidence="3">The sequence shown here is derived from an EMBL/GenBank/DDBJ whole genome shotgun (WGS) entry which is preliminary data.</text>
</comment>
<organism evidence="3 4">
    <name type="scientific">Vibrio marisflavi CECT 7928</name>
    <dbReference type="NCBI Taxonomy" id="634439"/>
    <lineage>
        <taxon>Bacteria</taxon>
        <taxon>Pseudomonadati</taxon>
        <taxon>Pseudomonadota</taxon>
        <taxon>Gammaproteobacteria</taxon>
        <taxon>Vibrionales</taxon>
        <taxon>Vibrionaceae</taxon>
        <taxon>Vibrio</taxon>
    </lineage>
</organism>
<accession>A0ABN8E769</accession>
<dbReference type="PANTHER" id="PTHR30290">
    <property type="entry name" value="PERIPLASMIC BINDING COMPONENT OF ABC TRANSPORTER"/>
    <property type="match status" value="1"/>
</dbReference>
<dbReference type="Pfam" id="PF00496">
    <property type="entry name" value="SBP_bac_5"/>
    <property type="match status" value="1"/>
</dbReference>
<evidence type="ECO:0000313" key="4">
    <source>
        <dbReference type="Proteomes" id="UP000838748"/>
    </source>
</evidence>
<evidence type="ECO:0000259" key="2">
    <source>
        <dbReference type="Pfam" id="PF00496"/>
    </source>
</evidence>
<sequence>MKRTMNILKKFTLGICSLGLLAGCGDNDDHSKVRKSGFVYCGLEGSNTFNPQLVDSGITSEALSPQLFDTLIKLDEKTYKPIPNVAKSWKVNKNGTEYIFHLNKGIQFQSTSWFSPSRELNAHDVVFSFKRIIDPNNTFHQVGGGLYPWFASIDFSDLVKDVKAISKDKVKFTLSRPDNSFLSNIATSFAVIHSKEYANQLELSDEKQMIDSKPIGTGPFYLDEYHINDFIRLKRHNNYWKNKVKMQQVVFDVSQRGTGTFAKFLRQECDVLYSPLSSQIPIIKKYESLDLIVKPAMNVSFVAVNTTHPALNDPLVRKALNFAINRQNILDSVYYGTGSLAYSILPPNSWVYRKDQTQVRYDRNYAIALLREAGYREGLKMTMSVPMEPRAYNPSPMKTAELIQANLADIGIELEIITEDRFDSRDSEDLSSIDLALSGLIANTGDPDSFLRPLLSCDSQKAGLNVSSWCDKDFDQLLDLALEVDNPRYRLNLYRQALNILNAEFPVIPLAHGMHFQAYDDSLSGFRVSPFNTQPFDLVERIR</sequence>
<dbReference type="Gene3D" id="3.40.190.10">
    <property type="entry name" value="Periplasmic binding protein-like II"/>
    <property type="match status" value="1"/>
</dbReference>